<accession>A0A367LDG6</accession>
<dbReference type="EMBL" id="LKCN02000007">
    <property type="protein sequence ID" value="RCI12457.1"/>
    <property type="molecule type" value="Genomic_DNA"/>
</dbReference>
<dbReference type="AlphaFoldDB" id="A0A367LDG6"/>
<organism evidence="2 3">
    <name type="scientific">Ophiocordyceps polyrhachis-furcata BCC 54312</name>
    <dbReference type="NCBI Taxonomy" id="1330021"/>
    <lineage>
        <taxon>Eukaryota</taxon>
        <taxon>Fungi</taxon>
        <taxon>Dikarya</taxon>
        <taxon>Ascomycota</taxon>
        <taxon>Pezizomycotina</taxon>
        <taxon>Sordariomycetes</taxon>
        <taxon>Hypocreomycetidae</taxon>
        <taxon>Hypocreales</taxon>
        <taxon>Ophiocordycipitaceae</taxon>
        <taxon>Ophiocordyceps</taxon>
    </lineage>
</organism>
<evidence type="ECO:0000256" key="1">
    <source>
        <dbReference type="SAM" id="MobiDB-lite"/>
    </source>
</evidence>
<gene>
    <name evidence="2" type="ORF">L249_0435</name>
</gene>
<protein>
    <submittedName>
        <fullName evidence="2">Uncharacterized protein</fullName>
    </submittedName>
</protein>
<sequence length="135" mass="14308">ISANIEEKEKKVNCPLPSLKPDGPAESKRRNKHVARISKASLVATPPPPPPEGPPEGYHGDAFISIVSPLHSLTNSLELTHVHSESHSLPVSLSLSLSLAYGGVPYPPPSSTTPTGPKNTDPAMTHMVRSASNRL</sequence>
<feature type="region of interest" description="Disordered" evidence="1">
    <location>
        <begin position="1"/>
        <end position="60"/>
    </location>
</feature>
<proteinExistence type="predicted"/>
<name>A0A367LDG6_9HYPO</name>
<evidence type="ECO:0000313" key="3">
    <source>
        <dbReference type="Proteomes" id="UP000253664"/>
    </source>
</evidence>
<feature type="compositionally biased region" description="Basic and acidic residues" evidence="1">
    <location>
        <begin position="1"/>
        <end position="12"/>
    </location>
</feature>
<keyword evidence="3" id="KW-1185">Reference proteome</keyword>
<feature type="non-terminal residue" evidence="2">
    <location>
        <position position="1"/>
    </location>
</feature>
<dbReference type="Proteomes" id="UP000253664">
    <property type="component" value="Unassembled WGS sequence"/>
</dbReference>
<comment type="caution">
    <text evidence="2">The sequence shown here is derived from an EMBL/GenBank/DDBJ whole genome shotgun (WGS) entry which is preliminary data.</text>
</comment>
<feature type="region of interest" description="Disordered" evidence="1">
    <location>
        <begin position="105"/>
        <end position="135"/>
    </location>
</feature>
<reference evidence="2 3" key="1">
    <citation type="journal article" date="2015" name="BMC Genomics">
        <title>Insights from the genome of Ophiocordyceps polyrhachis-furcata to pathogenicity and host specificity in insect fungi.</title>
        <authorList>
            <person name="Wichadakul D."/>
            <person name="Kobmoo N."/>
            <person name="Ingsriswang S."/>
            <person name="Tangphatsornruang S."/>
            <person name="Chantasingh D."/>
            <person name="Luangsa-ard J.J."/>
            <person name="Eurwilaichitr L."/>
        </authorList>
    </citation>
    <scope>NUCLEOTIDE SEQUENCE [LARGE SCALE GENOMIC DNA]</scope>
    <source>
        <strain evidence="2 3">BCC 54312</strain>
    </source>
</reference>
<evidence type="ECO:0000313" key="2">
    <source>
        <dbReference type="EMBL" id="RCI12457.1"/>
    </source>
</evidence>
<feature type="compositionally biased region" description="Pro residues" evidence="1">
    <location>
        <begin position="45"/>
        <end position="54"/>
    </location>
</feature>